<gene>
    <name evidence="2" type="ORF">HA336_01535</name>
</gene>
<evidence type="ECO:0000313" key="2">
    <source>
        <dbReference type="EMBL" id="HII69899.1"/>
    </source>
</evidence>
<sequence length="106" mass="11853">MWTLTVSAEGERGPCGRVRELYSNDKVSVAEVSVRGEGEEHYHRRTFEVYYVIDGRGKVVLNGRPVDVGPGDVVAIEPGTRHKVIGNLRMLVVCIPPFDPEDVYRV</sequence>
<dbReference type="InterPro" id="IPR052538">
    <property type="entry name" value="Flavonoid_dioxygenase-like"/>
</dbReference>
<protein>
    <submittedName>
        <fullName evidence="2">Cupin domain-containing protein</fullName>
    </submittedName>
</protein>
<dbReference type="InterPro" id="IPR014710">
    <property type="entry name" value="RmlC-like_jellyroll"/>
</dbReference>
<dbReference type="Pfam" id="PF07883">
    <property type="entry name" value="Cupin_2"/>
    <property type="match status" value="1"/>
</dbReference>
<dbReference type="Proteomes" id="UP000619545">
    <property type="component" value="Unassembled WGS sequence"/>
</dbReference>
<dbReference type="EMBL" id="DUJS01000002">
    <property type="protein sequence ID" value="HII69899.1"/>
    <property type="molecule type" value="Genomic_DNA"/>
</dbReference>
<name>A0A832TFD9_9EURY</name>
<dbReference type="Gene3D" id="2.60.120.10">
    <property type="entry name" value="Jelly Rolls"/>
    <property type="match status" value="1"/>
</dbReference>
<dbReference type="CDD" id="cd20295">
    <property type="entry name" value="cupin_Pac13-like"/>
    <property type="match status" value="1"/>
</dbReference>
<feature type="domain" description="Cupin type-2" evidence="1">
    <location>
        <begin position="31"/>
        <end position="87"/>
    </location>
</feature>
<dbReference type="InterPro" id="IPR013096">
    <property type="entry name" value="Cupin_2"/>
</dbReference>
<accession>A0A832TFD9</accession>
<dbReference type="PANTHER" id="PTHR43346">
    <property type="entry name" value="LIGAND BINDING DOMAIN PROTEIN, PUTATIVE (AFU_ORTHOLOGUE AFUA_6G14370)-RELATED"/>
    <property type="match status" value="1"/>
</dbReference>
<dbReference type="RefSeq" id="WP_158295935.1">
    <property type="nucleotide sequence ID" value="NZ_DUJS01000002.1"/>
</dbReference>
<dbReference type="GeneID" id="1476974"/>
<dbReference type="AlphaFoldDB" id="A0A832TFD9"/>
<comment type="caution">
    <text evidence="2">The sequence shown here is derived from an EMBL/GenBank/DDBJ whole genome shotgun (WGS) entry which is preliminary data.</text>
</comment>
<organism evidence="2 3">
    <name type="scientific">Methanopyrus kandleri</name>
    <dbReference type="NCBI Taxonomy" id="2320"/>
    <lineage>
        <taxon>Archaea</taxon>
        <taxon>Methanobacteriati</taxon>
        <taxon>Methanobacteriota</taxon>
        <taxon>Methanomada group</taxon>
        <taxon>Methanopyri</taxon>
        <taxon>Methanopyrales</taxon>
        <taxon>Methanopyraceae</taxon>
        <taxon>Methanopyrus</taxon>
    </lineage>
</organism>
<evidence type="ECO:0000259" key="1">
    <source>
        <dbReference type="Pfam" id="PF07883"/>
    </source>
</evidence>
<dbReference type="PANTHER" id="PTHR43346:SF1">
    <property type="entry name" value="QUERCETIN 2,3-DIOXYGENASE-RELATED"/>
    <property type="match status" value="1"/>
</dbReference>
<dbReference type="SUPFAM" id="SSF51182">
    <property type="entry name" value="RmlC-like cupins"/>
    <property type="match status" value="1"/>
</dbReference>
<proteinExistence type="predicted"/>
<evidence type="ECO:0000313" key="3">
    <source>
        <dbReference type="Proteomes" id="UP000619545"/>
    </source>
</evidence>
<reference evidence="2" key="1">
    <citation type="journal article" date="2020" name="bioRxiv">
        <title>A rank-normalized archaeal taxonomy based on genome phylogeny resolves widespread incomplete and uneven classifications.</title>
        <authorList>
            <person name="Rinke C."/>
            <person name="Chuvochina M."/>
            <person name="Mussig A.J."/>
            <person name="Chaumeil P.-A."/>
            <person name="Waite D.W."/>
            <person name="Whitman W.B."/>
            <person name="Parks D.H."/>
            <person name="Hugenholtz P."/>
        </authorList>
    </citation>
    <scope>NUCLEOTIDE SEQUENCE</scope>
    <source>
        <strain evidence="2">UBA8853</strain>
    </source>
</reference>
<dbReference type="InterPro" id="IPR011051">
    <property type="entry name" value="RmlC_Cupin_sf"/>
</dbReference>